<evidence type="ECO:0000313" key="2">
    <source>
        <dbReference type="WBParaSite" id="nRc.2.0.1.t40190-RA"/>
    </source>
</evidence>
<dbReference type="AlphaFoldDB" id="A0A915KQ37"/>
<dbReference type="Proteomes" id="UP000887565">
    <property type="component" value="Unplaced"/>
</dbReference>
<name>A0A915KQ37_ROMCU</name>
<accession>A0A915KQ37</accession>
<evidence type="ECO:0000313" key="1">
    <source>
        <dbReference type="Proteomes" id="UP000887565"/>
    </source>
</evidence>
<protein>
    <submittedName>
        <fullName evidence="2">Uncharacterized protein</fullName>
    </submittedName>
</protein>
<proteinExistence type="predicted"/>
<dbReference type="WBParaSite" id="nRc.2.0.1.t40190-RA">
    <property type="protein sequence ID" value="nRc.2.0.1.t40190-RA"/>
    <property type="gene ID" value="nRc.2.0.1.g40190"/>
</dbReference>
<sequence length="70" mass="7910">MHQINALFKSCSQLMRGLTTMETIQQPTKFLCWLVPDKPIGVVQIEQLKTATKFFPKLQISLACAEKPCS</sequence>
<keyword evidence="1" id="KW-1185">Reference proteome</keyword>
<reference evidence="2" key="1">
    <citation type="submission" date="2022-11" db="UniProtKB">
        <authorList>
            <consortium name="WormBaseParasite"/>
        </authorList>
    </citation>
    <scope>IDENTIFICATION</scope>
</reference>
<organism evidence="1 2">
    <name type="scientific">Romanomermis culicivorax</name>
    <name type="common">Nematode worm</name>
    <dbReference type="NCBI Taxonomy" id="13658"/>
    <lineage>
        <taxon>Eukaryota</taxon>
        <taxon>Metazoa</taxon>
        <taxon>Ecdysozoa</taxon>
        <taxon>Nematoda</taxon>
        <taxon>Enoplea</taxon>
        <taxon>Dorylaimia</taxon>
        <taxon>Mermithida</taxon>
        <taxon>Mermithoidea</taxon>
        <taxon>Mermithidae</taxon>
        <taxon>Romanomermis</taxon>
    </lineage>
</organism>